<reference evidence="1" key="2">
    <citation type="submission" date="2020-11" db="EMBL/GenBank/DDBJ databases">
        <authorList>
            <person name="McCartney M.A."/>
            <person name="Auch B."/>
            <person name="Kono T."/>
            <person name="Mallez S."/>
            <person name="Becker A."/>
            <person name="Gohl D.M."/>
            <person name="Silverstein K.A.T."/>
            <person name="Koren S."/>
            <person name="Bechman K.B."/>
            <person name="Herman A."/>
            <person name="Abrahante J.E."/>
            <person name="Garbe J."/>
        </authorList>
    </citation>
    <scope>NUCLEOTIDE SEQUENCE</scope>
    <source>
        <strain evidence="1">Duluth1</strain>
        <tissue evidence="1">Whole animal</tissue>
    </source>
</reference>
<gene>
    <name evidence="1" type="ORF">DPMN_024621</name>
</gene>
<name>A0A9D4LQ24_DREPO</name>
<keyword evidence="2" id="KW-1185">Reference proteome</keyword>
<reference evidence="1" key="1">
    <citation type="journal article" date="2019" name="bioRxiv">
        <title>The Genome of the Zebra Mussel, Dreissena polymorpha: A Resource for Invasive Species Research.</title>
        <authorList>
            <person name="McCartney M.A."/>
            <person name="Auch B."/>
            <person name="Kono T."/>
            <person name="Mallez S."/>
            <person name="Zhang Y."/>
            <person name="Obille A."/>
            <person name="Becker A."/>
            <person name="Abrahante J.E."/>
            <person name="Garbe J."/>
            <person name="Badalamenti J.P."/>
            <person name="Herman A."/>
            <person name="Mangelson H."/>
            <person name="Liachko I."/>
            <person name="Sullivan S."/>
            <person name="Sone E.D."/>
            <person name="Koren S."/>
            <person name="Silverstein K.A.T."/>
            <person name="Beckman K.B."/>
            <person name="Gohl D.M."/>
        </authorList>
    </citation>
    <scope>NUCLEOTIDE SEQUENCE</scope>
    <source>
        <strain evidence="1">Duluth1</strain>
        <tissue evidence="1">Whole animal</tissue>
    </source>
</reference>
<protein>
    <submittedName>
        <fullName evidence="1">Uncharacterized protein</fullName>
    </submittedName>
</protein>
<proteinExistence type="predicted"/>
<dbReference type="Proteomes" id="UP000828390">
    <property type="component" value="Unassembled WGS sequence"/>
</dbReference>
<comment type="caution">
    <text evidence="1">The sequence shown here is derived from an EMBL/GenBank/DDBJ whole genome shotgun (WGS) entry which is preliminary data.</text>
</comment>
<sequence>MVLTLSQMHPWLSQCVQDFSWDFLYSSLLPNKEFRIQRPVVETMPAEAFTESRRQSHA</sequence>
<evidence type="ECO:0000313" key="2">
    <source>
        <dbReference type="Proteomes" id="UP000828390"/>
    </source>
</evidence>
<dbReference type="EMBL" id="JAIWYP010000002">
    <property type="protein sequence ID" value="KAH3861687.1"/>
    <property type="molecule type" value="Genomic_DNA"/>
</dbReference>
<dbReference type="AlphaFoldDB" id="A0A9D4LQ24"/>
<evidence type="ECO:0000313" key="1">
    <source>
        <dbReference type="EMBL" id="KAH3861687.1"/>
    </source>
</evidence>
<organism evidence="1 2">
    <name type="scientific">Dreissena polymorpha</name>
    <name type="common">Zebra mussel</name>
    <name type="synonym">Mytilus polymorpha</name>
    <dbReference type="NCBI Taxonomy" id="45954"/>
    <lineage>
        <taxon>Eukaryota</taxon>
        <taxon>Metazoa</taxon>
        <taxon>Spiralia</taxon>
        <taxon>Lophotrochozoa</taxon>
        <taxon>Mollusca</taxon>
        <taxon>Bivalvia</taxon>
        <taxon>Autobranchia</taxon>
        <taxon>Heteroconchia</taxon>
        <taxon>Euheterodonta</taxon>
        <taxon>Imparidentia</taxon>
        <taxon>Neoheterodontei</taxon>
        <taxon>Myida</taxon>
        <taxon>Dreissenoidea</taxon>
        <taxon>Dreissenidae</taxon>
        <taxon>Dreissena</taxon>
    </lineage>
</organism>
<accession>A0A9D4LQ24</accession>